<dbReference type="Pfam" id="PF07165">
    <property type="entry name" value="DUF1397"/>
    <property type="match status" value="1"/>
</dbReference>
<gene>
    <name evidence="3" type="ORF">L798_06223</name>
</gene>
<comment type="similarity">
    <text evidence="1">Belongs to the IFRD family.</text>
</comment>
<dbReference type="EMBL" id="KK852651">
    <property type="protein sequence ID" value="KDR19449.1"/>
    <property type="molecule type" value="Genomic_DNA"/>
</dbReference>
<accession>A0A067R7S0</accession>
<organism evidence="3 4">
    <name type="scientific">Zootermopsis nevadensis</name>
    <name type="common">Dampwood termite</name>
    <dbReference type="NCBI Taxonomy" id="136037"/>
    <lineage>
        <taxon>Eukaryota</taxon>
        <taxon>Metazoa</taxon>
        <taxon>Ecdysozoa</taxon>
        <taxon>Arthropoda</taxon>
        <taxon>Hexapoda</taxon>
        <taxon>Insecta</taxon>
        <taxon>Pterygota</taxon>
        <taxon>Neoptera</taxon>
        <taxon>Polyneoptera</taxon>
        <taxon>Dictyoptera</taxon>
        <taxon>Blattodea</taxon>
        <taxon>Blattoidea</taxon>
        <taxon>Termitoidae</taxon>
        <taxon>Termopsidae</taxon>
        <taxon>Zootermopsis</taxon>
    </lineage>
</organism>
<dbReference type="InterPro" id="IPR009832">
    <property type="entry name" value="DUF1397"/>
</dbReference>
<protein>
    <submittedName>
        <fullName evidence="3">Interferon-related developmental regulator 1</fullName>
    </submittedName>
</protein>
<proteinExistence type="inferred from homology"/>
<dbReference type="Proteomes" id="UP000027135">
    <property type="component" value="Unassembled WGS sequence"/>
</dbReference>
<evidence type="ECO:0000259" key="2">
    <source>
        <dbReference type="Pfam" id="PF05004"/>
    </source>
</evidence>
<evidence type="ECO:0000313" key="3">
    <source>
        <dbReference type="EMBL" id="KDR19449.1"/>
    </source>
</evidence>
<dbReference type="FunCoup" id="A0A067R7S0">
    <property type="interactions" value="1227"/>
</dbReference>
<dbReference type="InterPro" id="IPR007701">
    <property type="entry name" value="Interferon-rel_develop_reg_N"/>
</dbReference>
<name>A0A067R7S0_ZOONE</name>
<sequence>MLLQAGKEELLECYNNLVNVTELQAEVEKAKPSGDLDIVFRKYCRKSPQLKHCITNFTATLEPCLEEKEKESKYLIQNITDSIIKFVCFKEGDRIALFIAEGGPECLKTNNEAIQSCVNKTISRNLPTEPLSLNNLPSLVIEEEQCRDMTELQKCVVKALETCTEPTPANIVDSMFNFVRKMTPCAKLKSDNHRSGYASVKDSATTRSKLQTLVPQINNFLFSKISGFHSDAIGLTSDEDSVNDNASVNSIVSETKSIAEEGGDEVDEQTQEEVFEEKLREAIDGLNQKSAQGRTLSLESVTKAFIKKCIPDFVSDRRLTLADGIERSLKKGRGSEQAAAAQLAPLLCVQLGAGDEAEEVCKLLAPVLSVVAHDTAASPKARAKCCWALGLCSFLSGGEMADVIHLMQSLETIFSGSYLKGNGTIPVVSAELSSLHAAALSAWSLLLTLMAPSDTYMLMSENSDGFASKIYQLSELLDSAHLDVRMAAGETIALAYELGREHNDDFQRATTPQLVDKLRQLATDSHKYRAKKDRKQQRSSFRDILHYVEVITAVIML</sequence>
<dbReference type="STRING" id="136037.A0A067R7S0"/>
<dbReference type="PANTHER" id="PTHR12354">
    <property type="entry name" value="INTERFERON-RELATED DEVELOPMENTAL REGULATOR"/>
    <property type="match status" value="1"/>
</dbReference>
<dbReference type="PANTHER" id="PTHR12354:SF1">
    <property type="entry name" value="INTERFERON-RELATED DEVELOPMENTAL REGULATOR 1"/>
    <property type="match status" value="1"/>
</dbReference>
<evidence type="ECO:0000256" key="1">
    <source>
        <dbReference type="ARBA" id="ARBA00008828"/>
    </source>
</evidence>
<dbReference type="InterPro" id="IPR016024">
    <property type="entry name" value="ARM-type_fold"/>
</dbReference>
<dbReference type="AlphaFoldDB" id="A0A067R7S0"/>
<keyword evidence="4" id="KW-1185">Reference proteome</keyword>
<dbReference type="Pfam" id="PF05004">
    <property type="entry name" value="IFRD"/>
    <property type="match status" value="1"/>
</dbReference>
<dbReference type="InParanoid" id="A0A067R7S0"/>
<dbReference type="SUPFAM" id="SSF48371">
    <property type="entry name" value="ARM repeat"/>
    <property type="match status" value="1"/>
</dbReference>
<feature type="domain" description="Interferon-related developmental regulator N-terminal" evidence="2">
    <location>
        <begin position="246"/>
        <end position="549"/>
    </location>
</feature>
<evidence type="ECO:0000313" key="4">
    <source>
        <dbReference type="Proteomes" id="UP000027135"/>
    </source>
</evidence>
<dbReference type="InterPro" id="IPR039777">
    <property type="entry name" value="IFRD"/>
</dbReference>
<reference evidence="3 4" key="1">
    <citation type="journal article" date="2014" name="Nat. Commun.">
        <title>Molecular traces of alternative social organization in a termite genome.</title>
        <authorList>
            <person name="Terrapon N."/>
            <person name="Li C."/>
            <person name="Robertson H.M."/>
            <person name="Ji L."/>
            <person name="Meng X."/>
            <person name="Booth W."/>
            <person name="Chen Z."/>
            <person name="Childers C.P."/>
            <person name="Glastad K.M."/>
            <person name="Gokhale K."/>
            <person name="Gowin J."/>
            <person name="Gronenberg W."/>
            <person name="Hermansen R.A."/>
            <person name="Hu H."/>
            <person name="Hunt B.G."/>
            <person name="Huylmans A.K."/>
            <person name="Khalil S.M."/>
            <person name="Mitchell R.D."/>
            <person name="Munoz-Torres M.C."/>
            <person name="Mustard J.A."/>
            <person name="Pan H."/>
            <person name="Reese J.T."/>
            <person name="Scharf M.E."/>
            <person name="Sun F."/>
            <person name="Vogel H."/>
            <person name="Xiao J."/>
            <person name="Yang W."/>
            <person name="Yang Z."/>
            <person name="Yang Z."/>
            <person name="Zhou J."/>
            <person name="Zhu J."/>
            <person name="Brent C.S."/>
            <person name="Elsik C.G."/>
            <person name="Goodisman M.A."/>
            <person name="Liberles D.A."/>
            <person name="Roe R.M."/>
            <person name="Vargo E.L."/>
            <person name="Vilcinskas A."/>
            <person name="Wang J."/>
            <person name="Bornberg-Bauer E."/>
            <person name="Korb J."/>
            <person name="Zhang G."/>
            <person name="Liebig J."/>
        </authorList>
    </citation>
    <scope>NUCLEOTIDE SEQUENCE [LARGE SCALE GENOMIC DNA]</scope>
    <source>
        <tissue evidence="3">Whole organism</tissue>
    </source>
</reference>
<dbReference type="eggNOG" id="KOG2842">
    <property type="taxonomic scope" value="Eukaryota"/>
</dbReference>
<dbReference type="OMA" id="HYVEVIT"/>